<evidence type="ECO:0000256" key="4">
    <source>
        <dbReference type="ARBA" id="ARBA00012487"/>
    </source>
</evidence>
<comment type="pathway">
    <text evidence="2">Phospholipid metabolism; CDP-diacylglycerol biosynthesis; CDP-diacylglycerol from sn-glycerol 3-phosphate: step 3/3.</text>
</comment>
<dbReference type="Pfam" id="PF01148">
    <property type="entry name" value="CTP_transf_1"/>
    <property type="match status" value="1"/>
</dbReference>
<proteinExistence type="predicted"/>
<evidence type="ECO:0000313" key="12">
    <source>
        <dbReference type="Proteomes" id="UP000631114"/>
    </source>
</evidence>
<gene>
    <name evidence="11" type="ORF">IFM89_016557</name>
</gene>
<comment type="caution">
    <text evidence="11">The sequence shown here is derived from an EMBL/GenBank/DDBJ whole genome shotgun (WGS) entry which is preliminary data.</text>
</comment>
<organism evidence="11 12">
    <name type="scientific">Coptis chinensis</name>
    <dbReference type="NCBI Taxonomy" id="261450"/>
    <lineage>
        <taxon>Eukaryota</taxon>
        <taxon>Viridiplantae</taxon>
        <taxon>Streptophyta</taxon>
        <taxon>Embryophyta</taxon>
        <taxon>Tracheophyta</taxon>
        <taxon>Spermatophyta</taxon>
        <taxon>Magnoliopsida</taxon>
        <taxon>Ranunculales</taxon>
        <taxon>Ranunculaceae</taxon>
        <taxon>Coptidoideae</taxon>
        <taxon>Coptis</taxon>
    </lineage>
</organism>
<evidence type="ECO:0000256" key="7">
    <source>
        <dbReference type="ARBA" id="ARBA00023209"/>
    </source>
</evidence>
<evidence type="ECO:0000256" key="1">
    <source>
        <dbReference type="ARBA" id="ARBA00001698"/>
    </source>
</evidence>
<keyword evidence="8" id="KW-1208">Phospholipid metabolism</keyword>
<evidence type="ECO:0000256" key="3">
    <source>
        <dbReference type="ARBA" id="ARBA00005189"/>
    </source>
</evidence>
<feature type="transmembrane region" description="Helical" evidence="10">
    <location>
        <begin position="149"/>
        <end position="171"/>
    </location>
</feature>
<name>A0A835IA26_9MAGN</name>
<dbReference type="EMBL" id="JADFTS010000003">
    <property type="protein sequence ID" value="KAF9614265.1"/>
    <property type="molecule type" value="Genomic_DNA"/>
</dbReference>
<feature type="compositionally biased region" description="Pro residues" evidence="9">
    <location>
        <begin position="40"/>
        <end position="49"/>
    </location>
</feature>
<evidence type="ECO:0000256" key="5">
    <source>
        <dbReference type="ARBA" id="ARBA00022516"/>
    </source>
</evidence>
<comment type="pathway">
    <text evidence="3">Lipid metabolism.</text>
</comment>
<evidence type="ECO:0000256" key="6">
    <source>
        <dbReference type="ARBA" id="ARBA00022695"/>
    </source>
</evidence>
<dbReference type="EC" id="2.7.7.41" evidence="4"/>
<dbReference type="GO" id="GO:0008654">
    <property type="term" value="P:phospholipid biosynthetic process"/>
    <property type="evidence" value="ECO:0007669"/>
    <property type="project" value="UniProtKB-KW"/>
</dbReference>
<dbReference type="AlphaFoldDB" id="A0A835IA26"/>
<evidence type="ECO:0000256" key="2">
    <source>
        <dbReference type="ARBA" id="ARBA00005119"/>
    </source>
</evidence>
<dbReference type="OrthoDB" id="10260889at2759"/>
<feature type="compositionally biased region" description="Polar residues" evidence="9">
    <location>
        <begin position="15"/>
        <end position="33"/>
    </location>
</feature>
<keyword evidence="12" id="KW-1185">Reference proteome</keyword>
<keyword evidence="10" id="KW-0812">Transmembrane</keyword>
<keyword evidence="10" id="KW-1133">Transmembrane helix</keyword>
<evidence type="ECO:0000256" key="10">
    <source>
        <dbReference type="SAM" id="Phobius"/>
    </source>
</evidence>
<dbReference type="PANTHER" id="PTHR47101:SF1">
    <property type="entry name" value="PHOSPHATIDATE CYTIDYLYLTRANSFERASE 4, CHLOROPLASTIC"/>
    <property type="match status" value="1"/>
</dbReference>
<feature type="transmembrane region" description="Helical" evidence="10">
    <location>
        <begin position="105"/>
        <end position="128"/>
    </location>
</feature>
<feature type="region of interest" description="Disordered" evidence="9">
    <location>
        <begin position="1"/>
        <end position="49"/>
    </location>
</feature>
<evidence type="ECO:0000313" key="11">
    <source>
        <dbReference type="EMBL" id="KAF9614265.1"/>
    </source>
</evidence>
<dbReference type="Proteomes" id="UP000631114">
    <property type="component" value="Unassembled WGS sequence"/>
</dbReference>
<dbReference type="GO" id="GO:0004605">
    <property type="term" value="F:phosphatidate cytidylyltransferase activity"/>
    <property type="evidence" value="ECO:0007669"/>
    <property type="project" value="UniProtKB-EC"/>
</dbReference>
<reference evidence="11 12" key="1">
    <citation type="submission" date="2020-10" db="EMBL/GenBank/DDBJ databases">
        <title>The Coptis chinensis genome and diversification of protoberbering-type alkaloids.</title>
        <authorList>
            <person name="Wang B."/>
            <person name="Shu S."/>
            <person name="Song C."/>
            <person name="Liu Y."/>
        </authorList>
    </citation>
    <scope>NUCLEOTIDE SEQUENCE [LARGE SCALE GENOMIC DNA]</scope>
    <source>
        <strain evidence="11">HL-2020</strain>
        <tissue evidence="11">Leaf</tissue>
    </source>
</reference>
<evidence type="ECO:0000256" key="9">
    <source>
        <dbReference type="SAM" id="MobiDB-lite"/>
    </source>
</evidence>
<accession>A0A835IA26</accession>
<feature type="transmembrane region" description="Helical" evidence="10">
    <location>
        <begin position="77"/>
        <end position="99"/>
    </location>
</feature>
<keyword evidence="5" id="KW-0444">Lipid biosynthesis</keyword>
<keyword evidence="6" id="KW-0808">Transferase</keyword>
<keyword evidence="6" id="KW-0548">Nucleotidyltransferase</keyword>
<keyword evidence="10" id="KW-0472">Membrane</keyword>
<keyword evidence="7" id="KW-0443">Lipid metabolism</keyword>
<protein>
    <recommendedName>
        <fullName evidence="4">phosphatidate cytidylyltransferase</fullName>
        <ecNumber evidence="4">2.7.7.41</ecNumber>
    </recommendedName>
</protein>
<comment type="catalytic activity">
    <reaction evidence="1">
        <text>a 1,2-diacyl-sn-glycero-3-phosphate + CTP + H(+) = a CDP-1,2-diacyl-sn-glycerol + diphosphate</text>
        <dbReference type="Rhea" id="RHEA:16229"/>
        <dbReference type="ChEBI" id="CHEBI:15378"/>
        <dbReference type="ChEBI" id="CHEBI:33019"/>
        <dbReference type="ChEBI" id="CHEBI:37563"/>
        <dbReference type="ChEBI" id="CHEBI:58332"/>
        <dbReference type="ChEBI" id="CHEBI:58608"/>
        <dbReference type="EC" id="2.7.7.41"/>
    </reaction>
</comment>
<dbReference type="PANTHER" id="PTHR47101">
    <property type="entry name" value="PHOSPHATIDATE CYTIDYLYLTRANSFERASE 5, CHLOROPLASTIC"/>
    <property type="match status" value="1"/>
</dbReference>
<sequence>MVVAPVADAEEENTTDQPTPSQVEVCTPNQNQEEGADAKPTPPPPPPLFPLSLPPLIRNQIRKVSEKKALEKSVGDFCFMTLLALNLRIAIGATWPILLGGRTQWTVGLVATLVSFSSIIAADTYAFLGGKTFGRTPLTSISPKKTWEGAIAGLSGCIATALVLSKIFSLANKFTEVRKDSY</sequence>
<evidence type="ECO:0000256" key="8">
    <source>
        <dbReference type="ARBA" id="ARBA00023264"/>
    </source>
</evidence>
<keyword evidence="7" id="KW-0594">Phospholipid biosynthesis</keyword>